<reference evidence="1" key="1">
    <citation type="submission" date="2023-07" db="EMBL/GenBank/DDBJ databases">
        <title>draft genome sequence of fig (Ficus carica).</title>
        <authorList>
            <person name="Takahashi T."/>
            <person name="Nishimura K."/>
        </authorList>
    </citation>
    <scope>NUCLEOTIDE SEQUENCE</scope>
</reference>
<keyword evidence="2" id="KW-1185">Reference proteome</keyword>
<organism evidence="1 2">
    <name type="scientific">Ficus carica</name>
    <name type="common">Common fig</name>
    <dbReference type="NCBI Taxonomy" id="3494"/>
    <lineage>
        <taxon>Eukaryota</taxon>
        <taxon>Viridiplantae</taxon>
        <taxon>Streptophyta</taxon>
        <taxon>Embryophyta</taxon>
        <taxon>Tracheophyta</taxon>
        <taxon>Spermatophyta</taxon>
        <taxon>Magnoliopsida</taxon>
        <taxon>eudicotyledons</taxon>
        <taxon>Gunneridae</taxon>
        <taxon>Pentapetalae</taxon>
        <taxon>rosids</taxon>
        <taxon>fabids</taxon>
        <taxon>Rosales</taxon>
        <taxon>Moraceae</taxon>
        <taxon>Ficeae</taxon>
        <taxon>Ficus</taxon>
    </lineage>
</organism>
<accession>A0AA88APM0</accession>
<evidence type="ECO:0000313" key="1">
    <source>
        <dbReference type="EMBL" id="GMN47671.1"/>
    </source>
</evidence>
<proteinExistence type="predicted"/>
<name>A0AA88APM0_FICCA</name>
<dbReference type="Proteomes" id="UP001187192">
    <property type="component" value="Unassembled WGS sequence"/>
</dbReference>
<dbReference type="EMBL" id="BTGU01000026">
    <property type="protein sequence ID" value="GMN47671.1"/>
    <property type="molecule type" value="Genomic_DNA"/>
</dbReference>
<dbReference type="AlphaFoldDB" id="A0AA88APM0"/>
<protein>
    <submittedName>
        <fullName evidence="1">Uncharacterized protein</fullName>
    </submittedName>
</protein>
<comment type="caution">
    <text evidence="1">The sequence shown here is derived from an EMBL/GenBank/DDBJ whole genome shotgun (WGS) entry which is preliminary data.</text>
</comment>
<gene>
    <name evidence="1" type="ORF">TIFTF001_016855</name>
</gene>
<sequence length="64" mass="7071">MTGDSIKCTPHTREAITCRAGISSPVKPSSIETSFQELQILRSGTYIVCGHSFLIVTIGYRWLI</sequence>
<evidence type="ECO:0000313" key="2">
    <source>
        <dbReference type="Proteomes" id="UP001187192"/>
    </source>
</evidence>